<dbReference type="Proteomes" id="UP000814140">
    <property type="component" value="Unassembled WGS sequence"/>
</dbReference>
<protein>
    <submittedName>
        <fullName evidence="1">Uncharacterized protein</fullName>
    </submittedName>
</protein>
<organism evidence="1 2">
    <name type="scientific">Artomyces pyxidatus</name>
    <dbReference type="NCBI Taxonomy" id="48021"/>
    <lineage>
        <taxon>Eukaryota</taxon>
        <taxon>Fungi</taxon>
        <taxon>Dikarya</taxon>
        <taxon>Basidiomycota</taxon>
        <taxon>Agaricomycotina</taxon>
        <taxon>Agaricomycetes</taxon>
        <taxon>Russulales</taxon>
        <taxon>Auriscalpiaceae</taxon>
        <taxon>Artomyces</taxon>
    </lineage>
</organism>
<dbReference type="EMBL" id="MU277301">
    <property type="protein sequence ID" value="KAI0055255.1"/>
    <property type="molecule type" value="Genomic_DNA"/>
</dbReference>
<comment type="caution">
    <text evidence="1">The sequence shown here is derived from an EMBL/GenBank/DDBJ whole genome shotgun (WGS) entry which is preliminary data.</text>
</comment>
<accession>A0ACB8SGS5</accession>
<reference evidence="1" key="1">
    <citation type="submission" date="2021-03" db="EMBL/GenBank/DDBJ databases">
        <authorList>
            <consortium name="DOE Joint Genome Institute"/>
            <person name="Ahrendt S."/>
            <person name="Looney B.P."/>
            <person name="Miyauchi S."/>
            <person name="Morin E."/>
            <person name="Drula E."/>
            <person name="Courty P.E."/>
            <person name="Chicoki N."/>
            <person name="Fauchery L."/>
            <person name="Kohler A."/>
            <person name="Kuo A."/>
            <person name="Labutti K."/>
            <person name="Pangilinan J."/>
            <person name="Lipzen A."/>
            <person name="Riley R."/>
            <person name="Andreopoulos W."/>
            <person name="He G."/>
            <person name="Johnson J."/>
            <person name="Barry K.W."/>
            <person name="Grigoriev I.V."/>
            <person name="Nagy L."/>
            <person name="Hibbett D."/>
            <person name="Henrissat B."/>
            <person name="Matheny P.B."/>
            <person name="Labbe J."/>
            <person name="Martin F."/>
        </authorList>
    </citation>
    <scope>NUCLEOTIDE SEQUENCE</scope>
    <source>
        <strain evidence="1">HHB10654</strain>
    </source>
</reference>
<sequence length="651" mass="72163">MSNDPELVPLGALSGGSASNPHTGPRTGSDSRWNIWSLYLTHAQRHDKTSTDSWKGDMEGILIFTGLFSAIVAAFLMESYQTLQPDPEDTTIQLLSQISLQLAAISNGTHLSSSPPFSQQASSSTSSSAVRINVAWSLSLALGVTCALTATLIQQWTRRYLQTVSRHDDSSPDDRAHMRAYFAEGAVTYGLSHAVEAILAVLHMAVFLFFAGLSEFLYNLNKIVGSILLAFVALFGSGYIALSILPVVYHNCPYHTPLSPMMWFVWQSALLAYHYLLEIVGDVADSRQGSTRGLLSRFLGWLASIDSNVQVYRTRLLQGMRRTREESAKNVPFQLDSRALAWTVDSLDNEREYEDFLAGIPDFAQSKVRAAQSILTDAMLVKGRLAPCIHSLVPLYPPIQELTPAPVRYRRIAVCLDAIWTLAECAGTELRDPVDIYASPDTLHTLVAELTSHGLNVYPTPDLDPPDSTALAARVQLTKDCALALLNRLRIRGHQTPRLPQTHAAYLARDLGMEPAVLQAILPLGKSAQLANVARFAGAALPLVRPTLRARSDADPCYRMVRRTLQVLSTDFVEPIGAFDEGSQARFMMVWGEAQRLEREAADCGAEESAAAQLYVEFFRVMRQVFLSLSREEWERAQEEARRTRLARRRR</sequence>
<name>A0ACB8SGS5_9AGAM</name>
<reference evidence="1" key="2">
    <citation type="journal article" date="2022" name="New Phytol.">
        <title>Evolutionary transition to the ectomycorrhizal habit in the genomes of a hyperdiverse lineage of mushroom-forming fungi.</title>
        <authorList>
            <person name="Looney B."/>
            <person name="Miyauchi S."/>
            <person name="Morin E."/>
            <person name="Drula E."/>
            <person name="Courty P.E."/>
            <person name="Kohler A."/>
            <person name="Kuo A."/>
            <person name="LaButti K."/>
            <person name="Pangilinan J."/>
            <person name="Lipzen A."/>
            <person name="Riley R."/>
            <person name="Andreopoulos W."/>
            <person name="He G."/>
            <person name="Johnson J."/>
            <person name="Nolan M."/>
            <person name="Tritt A."/>
            <person name="Barry K.W."/>
            <person name="Grigoriev I.V."/>
            <person name="Nagy L.G."/>
            <person name="Hibbett D."/>
            <person name="Henrissat B."/>
            <person name="Matheny P.B."/>
            <person name="Labbe J."/>
            <person name="Martin F.M."/>
        </authorList>
    </citation>
    <scope>NUCLEOTIDE SEQUENCE</scope>
    <source>
        <strain evidence="1">HHB10654</strain>
    </source>
</reference>
<evidence type="ECO:0000313" key="2">
    <source>
        <dbReference type="Proteomes" id="UP000814140"/>
    </source>
</evidence>
<evidence type="ECO:0000313" key="1">
    <source>
        <dbReference type="EMBL" id="KAI0055255.1"/>
    </source>
</evidence>
<proteinExistence type="predicted"/>
<gene>
    <name evidence="1" type="ORF">BV25DRAFT_1833296</name>
</gene>
<keyword evidence="2" id="KW-1185">Reference proteome</keyword>